<evidence type="ECO:0000313" key="1">
    <source>
        <dbReference type="EMBL" id="PCH39768.1"/>
    </source>
</evidence>
<dbReference type="Proteomes" id="UP000218811">
    <property type="component" value="Unassembled WGS sequence"/>
</dbReference>
<gene>
    <name evidence="1" type="ORF">WOLCODRAFT_68332</name>
</gene>
<name>A0A2H3JPV3_WOLCO</name>
<accession>A0A2H3JPV3</accession>
<sequence>MKAKLATESDSLRLYGFRVEVICPKRQRILCGAKDGDYFSQAKASQSLH</sequence>
<keyword evidence="2" id="KW-1185">Reference proteome</keyword>
<protein>
    <submittedName>
        <fullName evidence="1">Uncharacterized protein</fullName>
    </submittedName>
</protein>
<reference evidence="1 2" key="1">
    <citation type="journal article" date="2012" name="Science">
        <title>The Paleozoic origin of enzymatic lignin decomposition reconstructed from 31 fungal genomes.</title>
        <authorList>
            <person name="Floudas D."/>
            <person name="Binder M."/>
            <person name="Riley R."/>
            <person name="Barry K."/>
            <person name="Blanchette R.A."/>
            <person name="Henrissat B."/>
            <person name="Martinez A.T."/>
            <person name="Otillar R."/>
            <person name="Spatafora J.W."/>
            <person name="Yadav J.S."/>
            <person name="Aerts A."/>
            <person name="Benoit I."/>
            <person name="Boyd A."/>
            <person name="Carlson A."/>
            <person name="Copeland A."/>
            <person name="Coutinho P.M."/>
            <person name="de Vries R.P."/>
            <person name="Ferreira P."/>
            <person name="Findley K."/>
            <person name="Foster B."/>
            <person name="Gaskell J."/>
            <person name="Glotzer D."/>
            <person name="Gorecki P."/>
            <person name="Heitman J."/>
            <person name="Hesse C."/>
            <person name="Hori C."/>
            <person name="Igarashi K."/>
            <person name="Jurgens J.A."/>
            <person name="Kallen N."/>
            <person name="Kersten P."/>
            <person name="Kohler A."/>
            <person name="Kuees U."/>
            <person name="Kumar T.K.A."/>
            <person name="Kuo A."/>
            <person name="LaButti K."/>
            <person name="Larrondo L.F."/>
            <person name="Lindquist E."/>
            <person name="Ling A."/>
            <person name="Lombard V."/>
            <person name="Lucas S."/>
            <person name="Lundell T."/>
            <person name="Martin R."/>
            <person name="McLaughlin D.J."/>
            <person name="Morgenstern I."/>
            <person name="Morin E."/>
            <person name="Murat C."/>
            <person name="Nagy L.G."/>
            <person name="Nolan M."/>
            <person name="Ohm R.A."/>
            <person name="Patyshakuliyeva A."/>
            <person name="Rokas A."/>
            <person name="Ruiz-Duenas F.J."/>
            <person name="Sabat G."/>
            <person name="Salamov A."/>
            <person name="Samejima M."/>
            <person name="Schmutz J."/>
            <person name="Slot J.C."/>
            <person name="St John F."/>
            <person name="Stenlid J."/>
            <person name="Sun H."/>
            <person name="Sun S."/>
            <person name="Syed K."/>
            <person name="Tsang A."/>
            <person name="Wiebenga A."/>
            <person name="Young D."/>
            <person name="Pisabarro A."/>
            <person name="Eastwood D.C."/>
            <person name="Martin F."/>
            <person name="Cullen D."/>
            <person name="Grigoriev I.V."/>
            <person name="Hibbett D.S."/>
        </authorList>
    </citation>
    <scope>NUCLEOTIDE SEQUENCE [LARGE SCALE GENOMIC DNA]</scope>
    <source>
        <strain evidence="1 2">MD-104</strain>
    </source>
</reference>
<dbReference type="EMBL" id="KB468053">
    <property type="protein sequence ID" value="PCH39768.1"/>
    <property type="molecule type" value="Genomic_DNA"/>
</dbReference>
<organism evidence="1 2">
    <name type="scientific">Wolfiporia cocos (strain MD-104)</name>
    <name type="common">Brown rot fungus</name>
    <dbReference type="NCBI Taxonomy" id="742152"/>
    <lineage>
        <taxon>Eukaryota</taxon>
        <taxon>Fungi</taxon>
        <taxon>Dikarya</taxon>
        <taxon>Basidiomycota</taxon>
        <taxon>Agaricomycotina</taxon>
        <taxon>Agaricomycetes</taxon>
        <taxon>Polyporales</taxon>
        <taxon>Phaeolaceae</taxon>
        <taxon>Wolfiporia</taxon>
    </lineage>
</organism>
<dbReference type="AlphaFoldDB" id="A0A2H3JPV3"/>
<evidence type="ECO:0000313" key="2">
    <source>
        <dbReference type="Proteomes" id="UP000218811"/>
    </source>
</evidence>
<proteinExistence type="predicted"/>